<accession>A0A481ZBX5</accession>
<organism evidence="2">
    <name type="scientific">Pithovirus LCPAC404</name>
    <dbReference type="NCBI Taxonomy" id="2506597"/>
    <lineage>
        <taxon>Viruses</taxon>
        <taxon>Pithoviruses</taxon>
    </lineage>
</organism>
<proteinExistence type="predicted"/>
<sequence length="149" mass="16135">MASQEFGMGHFTGIAVIGLILLSIAVLIITFMQFGNTTAISQTGNPLNMQNSDGSNDHNLINTGNVMFIHDPNADGTTSDVTLTLRPNFKGRRGKQQDIKNNTGDSVINLEPIDGLNFDGGLIEDALVVKPGVYAVFVYRLNNTLLRLQ</sequence>
<name>A0A481ZBX5_9VIRU</name>
<dbReference type="EMBL" id="MK500595">
    <property type="protein sequence ID" value="QBK93414.1"/>
    <property type="molecule type" value="Genomic_DNA"/>
</dbReference>
<keyword evidence="1" id="KW-0472">Membrane</keyword>
<evidence type="ECO:0000256" key="1">
    <source>
        <dbReference type="SAM" id="Phobius"/>
    </source>
</evidence>
<evidence type="ECO:0000313" key="2">
    <source>
        <dbReference type="EMBL" id="QBK93414.1"/>
    </source>
</evidence>
<feature type="transmembrane region" description="Helical" evidence="1">
    <location>
        <begin position="12"/>
        <end position="32"/>
    </location>
</feature>
<reference evidence="2" key="1">
    <citation type="journal article" date="2019" name="MBio">
        <title>Virus Genomes from Deep Sea Sediments Expand the Ocean Megavirome and Support Independent Origins of Viral Gigantism.</title>
        <authorList>
            <person name="Backstrom D."/>
            <person name="Yutin N."/>
            <person name="Jorgensen S.L."/>
            <person name="Dharamshi J."/>
            <person name="Homa F."/>
            <person name="Zaremba-Niedwiedzka K."/>
            <person name="Spang A."/>
            <person name="Wolf Y.I."/>
            <person name="Koonin E.V."/>
            <person name="Ettema T.J."/>
        </authorList>
    </citation>
    <scope>NUCLEOTIDE SEQUENCE</scope>
</reference>
<protein>
    <submittedName>
        <fullName evidence="2">Uncharacterized protein</fullName>
    </submittedName>
</protein>
<keyword evidence="1" id="KW-1133">Transmembrane helix</keyword>
<gene>
    <name evidence="2" type="ORF">LCPAC404_01180</name>
</gene>
<keyword evidence="1" id="KW-0812">Transmembrane</keyword>